<dbReference type="AlphaFoldDB" id="A0A3L8GD93"/>
<dbReference type="RefSeq" id="WP_121792122.1">
    <property type="nucleotide sequence ID" value="NZ_QLQC01000083.1"/>
</dbReference>
<comment type="caution">
    <text evidence="2">The sequence shown here is derived from an EMBL/GenBank/DDBJ whole genome shotgun (WGS) entry which is preliminary data.</text>
</comment>
<evidence type="ECO:0000313" key="3">
    <source>
        <dbReference type="Proteomes" id="UP000269148"/>
    </source>
</evidence>
<feature type="transmembrane region" description="Helical" evidence="1">
    <location>
        <begin position="105"/>
        <end position="128"/>
    </location>
</feature>
<evidence type="ECO:0000313" key="2">
    <source>
        <dbReference type="EMBL" id="RLU54881.1"/>
    </source>
</evidence>
<dbReference type="Proteomes" id="UP000269148">
    <property type="component" value="Unassembled WGS sequence"/>
</dbReference>
<feature type="transmembrane region" description="Helical" evidence="1">
    <location>
        <begin position="165"/>
        <end position="184"/>
    </location>
</feature>
<accession>A0A3L8GD93</accession>
<keyword evidence="1" id="KW-1133">Transmembrane helix</keyword>
<feature type="transmembrane region" description="Helical" evidence="1">
    <location>
        <begin position="80"/>
        <end position="99"/>
    </location>
</feature>
<protein>
    <submittedName>
        <fullName evidence="2">Uncharacterized protein</fullName>
    </submittedName>
</protein>
<dbReference type="EMBL" id="QLQD01000082">
    <property type="protein sequence ID" value="RLU54881.1"/>
    <property type="molecule type" value="Genomic_DNA"/>
</dbReference>
<organism evidence="2 3">
    <name type="scientific">Streptococcus iniae</name>
    <name type="common">Streptococcus shiloi</name>
    <dbReference type="NCBI Taxonomy" id="1346"/>
    <lineage>
        <taxon>Bacteria</taxon>
        <taxon>Bacillati</taxon>
        <taxon>Bacillota</taxon>
        <taxon>Bacilli</taxon>
        <taxon>Lactobacillales</taxon>
        <taxon>Streptococcaceae</taxon>
        <taxon>Streptococcus</taxon>
    </lineage>
</organism>
<keyword evidence="1" id="KW-0812">Transmembrane</keyword>
<name>A0A3L8GD93_STRIN</name>
<gene>
    <name evidence="2" type="ORF">DIY07_09630</name>
</gene>
<keyword evidence="1" id="KW-0472">Membrane</keyword>
<reference evidence="2 3" key="1">
    <citation type="submission" date="2018-06" db="EMBL/GenBank/DDBJ databases">
        <title>Mutators as drivers of adaptation in pathogenic bacteria and a risk factor for host jumps and vaccine escape.</title>
        <authorList>
            <person name="Barnes A.C."/>
            <person name="Silayeva O."/>
        </authorList>
    </citation>
    <scope>NUCLEOTIDE SEQUENCE [LARGE SCALE GENOMIC DNA]</scope>
    <source>
        <strain evidence="2 3">QMA0445</strain>
    </source>
</reference>
<evidence type="ECO:0000256" key="1">
    <source>
        <dbReference type="SAM" id="Phobius"/>
    </source>
</evidence>
<dbReference type="OrthoDB" id="2219992at2"/>
<sequence>MAETFDYVTFAKNFEKRYGRPPTSEELEKGYNPFEGLPGKYVTGEESQAELERINASYKPSFGERLKDGLSFLGRNGFKAILIILQTPIYLTLFFFNLIKSTIGVFVIWFVSKFVALLGLSLIGIVFFDGNPEKLPRFLRLFAEFLFGTGVYSEVGSIKMFPNPIIDAWIIGIIIIFLALAMTFSKTEA</sequence>
<proteinExistence type="predicted"/>